<protein>
    <submittedName>
        <fullName evidence="1">Uncharacterized protein</fullName>
    </submittedName>
</protein>
<accession>A0A0A8ZLB3</accession>
<organism evidence="1">
    <name type="scientific">Arundo donax</name>
    <name type="common">Giant reed</name>
    <name type="synonym">Donax arundinaceus</name>
    <dbReference type="NCBI Taxonomy" id="35708"/>
    <lineage>
        <taxon>Eukaryota</taxon>
        <taxon>Viridiplantae</taxon>
        <taxon>Streptophyta</taxon>
        <taxon>Embryophyta</taxon>
        <taxon>Tracheophyta</taxon>
        <taxon>Spermatophyta</taxon>
        <taxon>Magnoliopsida</taxon>
        <taxon>Liliopsida</taxon>
        <taxon>Poales</taxon>
        <taxon>Poaceae</taxon>
        <taxon>PACMAD clade</taxon>
        <taxon>Arundinoideae</taxon>
        <taxon>Arundineae</taxon>
        <taxon>Arundo</taxon>
    </lineage>
</organism>
<name>A0A0A8ZLB3_ARUDO</name>
<reference evidence="1" key="2">
    <citation type="journal article" date="2015" name="Data Brief">
        <title>Shoot transcriptome of the giant reed, Arundo donax.</title>
        <authorList>
            <person name="Barrero R.A."/>
            <person name="Guerrero F.D."/>
            <person name="Moolhuijzen P."/>
            <person name="Goolsby J.A."/>
            <person name="Tidwell J."/>
            <person name="Bellgard S.E."/>
            <person name="Bellgard M.I."/>
        </authorList>
    </citation>
    <scope>NUCLEOTIDE SEQUENCE</scope>
    <source>
        <tissue evidence="1">Shoot tissue taken approximately 20 cm above the soil surface</tissue>
    </source>
</reference>
<reference evidence="1" key="1">
    <citation type="submission" date="2014-09" db="EMBL/GenBank/DDBJ databases">
        <authorList>
            <person name="Magalhaes I.L.F."/>
            <person name="Oliveira U."/>
            <person name="Santos F.R."/>
            <person name="Vidigal T.H.D.A."/>
            <person name="Brescovit A.D."/>
            <person name="Santos A.J."/>
        </authorList>
    </citation>
    <scope>NUCLEOTIDE SEQUENCE</scope>
    <source>
        <tissue evidence="1">Shoot tissue taken approximately 20 cm above the soil surface</tissue>
    </source>
</reference>
<dbReference type="AlphaFoldDB" id="A0A0A8ZLB3"/>
<sequence>MVGGSCLPSYLKITLECCKSKVLQLITDVLNLNCLDKLSLNVMSLAPCICP</sequence>
<evidence type="ECO:0000313" key="1">
    <source>
        <dbReference type="EMBL" id="JAD35612.1"/>
    </source>
</evidence>
<proteinExistence type="predicted"/>
<dbReference type="EMBL" id="GBRH01262283">
    <property type="protein sequence ID" value="JAD35612.1"/>
    <property type="molecule type" value="Transcribed_RNA"/>
</dbReference>